<accession>A2BK09</accession>
<feature type="binding site" evidence="10">
    <location>
        <begin position="10"/>
        <end position="15"/>
    </location>
    <ligand>
        <name>substrate</name>
    </ligand>
</feature>
<comment type="similarity">
    <text evidence="10">Belongs to the YjjX NTPase family.</text>
</comment>
<sequence>MGVCRVAVGSTNPVKVNAVRRALRLLCEAVVEGVAVESGVPVQPIGLDEVLRGAISRALEAQKRLSADYGVGVEAGLVEYVEPLELQVAVVVDSNGGVSIGFSPAFPIPRSWLPELRRRVELGEIATRVTGRRDIGERLGIIGYLTRGLVTRTDLTYLAVLMALVPRLNPDLYTELPHYTELLSGGENL</sequence>
<name>A2BK09_HYPBU</name>
<keyword evidence="5 10" id="KW-0460">Magnesium</keyword>
<dbReference type="InterPro" id="IPR026533">
    <property type="entry name" value="NTPase/PRRC1"/>
</dbReference>
<dbReference type="SUPFAM" id="SSF52972">
    <property type="entry name" value="ITPase-like"/>
    <property type="match status" value="1"/>
</dbReference>
<keyword evidence="7 10" id="KW-0464">Manganese</keyword>
<keyword evidence="13" id="KW-1185">Reference proteome</keyword>
<dbReference type="PANTHER" id="PTHR34699">
    <property type="match status" value="1"/>
</dbReference>
<comment type="cofactor">
    <cofactor evidence="10">
        <name>Mg(2+)</name>
        <dbReference type="ChEBI" id="CHEBI:18420"/>
    </cofactor>
    <cofactor evidence="10">
        <name>Mn(2+)</name>
        <dbReference type="ChEBI" id="CHEBI:29035"/>
    </cofactor>
    <text evidence="10">Binds 1 divalent metal cation per subunit; can use either Mg(2+) or Mn(2+).</text>
</comment>
<evidence type="ECO:0000256" key="1">
    <source>
        <dbReference type="ARBA" id="ARBA00001936"/>
    </source>
</evidence>
<feature type="binding site" evidence="10">
    <location>
        <position position="37"/>
    </location>
    <ligand>
        <name>Mg(2+)</name>
        <dbReference type="ChEBI" id="CHEBI:18420"/>
    </ligand>
</feature>
<evidence type="ECO:0000256" key="9">
    <source>
        <dbReference type="ARBA" id="ARBA00048781"/>
    </source>
</evidence>
<dbReference type="InterPro" id="IPR002786">
    <property type="entry name" value="Non_canon_purine_NTPase"/>
</dbReference>
<dbReference type="GO" id="GO:0000166">
    <property type="term" value="F:nucleotide binding"/>
    <property type="evidence" value="ECO:0007669"/>
    <property type="project" value="UniProtKB-KW"/>
</dbReference>
<evidence type="ECO:0000256" key="8">
    <source>
        <dbReference type="ARBA" id="ARBA00048174"/>
    </source>
</evidence>
<comment type="function">
    <text evidence="10">Phosphatase that hydrolyzes non-canonical purine nucleotides such as XTP and ITP to their respective diphosphate derivatives. Probably excludes non-canonical purines from DNA/RNA precursor pool, thus preventing their incorporation into DNA/RNA and avoiding chromosomal lesions.</text>
</comment>
<dbReference type="GO" id="GO:0046872">
    <property type="term" value="F:metal ion binding"/>
    <property type="evidence" value="ECO:0007669"/>
    <property type="project" value="UniProtKB-KW"/>
</dbReference>
<dbReference type="GO" id="GO:0006772">
    <property type="term" value="P:thiamine metabolic process"/>
    <property type="evidence" value="ECO:0007669"/>
    <property type="project" value="TreeGrafter"/>
</dbReference>
<dbReference type="AlphaFoldDB" id="A2BK09"/>
<dbReference type="EnsemblBacteria" id="ABM80320">
    <property type="protein sequence ID" value="ABM80320"/>
    <property type="gene ID" value="Hbut_0454"/>
</dbReference>
<reference evidence="12 13" key="1">
    <citation type="journal article" date="2007" name="Archaea">
        <title>The genome of Hyperthermus butylicus: a sulfur-reducing, peptide fermenting, neutrophilic Crenarchaeote growing up to 108 degrees C.</title>
        <authorList>
            <person name="Brugger K."/>
            <person name="Chen L."/>
            <person name="Stark M."/>
            <person name="Zibat A."/>
            <person name="Redder P."/>
            <person name="Ruepp A."/>
            <person name="Awayez M."/>
            <person name="She Q."/>
            <person name="Garrett R.A."/>
            <person name="Klenk H.P."/>
        </authorList>
    </citation>
    <scope>NUCLEOTIDE SEQUENCE [LARGE SCALE GENOMIC DNA]</scope>
    <source>
        <strain evidence="13">DSM 5456 / JCM 9403 / PLM1-5</strain>
    </source>
</reference>
<dbReference type="KEGG" id="hbu:Hbut_0454"/>
<feature type="domain" description="Non-canonical purine NTP phosphatase/PRRC1" evidence="11">
    <location>
        <begin position="9"/>
        <end position="168"/>
    </location>
</feature>
<evidence type="ECO:0000256" key="3">
    <source>
        <dbReference type="ARBA" id="ARBA00022741"/>
    </source>
</evidence>
<dbReference type="EC" id="3.6.1.73" evidence="10"/>
<dbReference type="PANTHER" id="PTHR34699:SF2">
    <property type="entry name" value="NON-CANONICAL PURINE NTP PHOSPHATASE_PRRC1 DOMAIN-CONTAINING PROTEIN"/>
    <property type="match status" value="1"/>
</dbReference>
<proteinExistence type="inferred from homology"/>
<evidence type="ECO:0000259" key="11">
    <source>
        <dbReference type="Pfam" id="PF01931"/>
    </source>
</evidence>
<protein>
    <recommendedName>
        <fullName evidence="10">Probable inosine/xanthosine triphosphatase</fullName>
        <shortName evidence="10">ITPase/XTPase</shortName>
        <ecNumber evidence="10">3.6.1.73</ecNumber>
    </recommendedName>
    <alternativeName>
        <fullName evidence="10">Non-canonical purine NTP phosphatase</fullName>
    </alternativeName>
    <alternativeName>
        <fullName evidence="10">Non-standard purine NTP phosphatase</fullName>
    </alternativeName>
    <alternativeName>
        <fullName evidence="10">Nucleoside-triphosphate phosphatase</fullName>
        <shortName evidence="10">NTPase</shortName>
    </alternativeName>
</protein>
<dbReference type="InterPro" id="IPR050299">
    <property type="entry name" value="YjjX_NTPase"/>
</dbReference>
<organism evidence="12 13">
    <name type="scientific">Hyperthermus butylicus (strain DSM 5456 / JCM 9403 / PLM1-5)</name>
    <dbReference type="NCBI Taxonomy" id="415426"/>
    <lineage>
        <taxon>Archaea</taxon>
        <taxon>Thermoproteota</taxon>
        <taxon>Thermoprotei</taxon>
        <taxon>Desulfurococcales</taxon>
        <taxon>Pyrodictiaceae</taxon>
        <taxon>Hyperthermus</taxon>
    </lineage>
</organism>
<comment type="catalytic activity">
    <reaction evidence="8 10">
        <text>ITP + H2O = IDP + phosphate + H(+)</text>
        <dbReference type="Rhea" id="RHEA:28330"/>
        <dbReference type="ChEBI" id="CHEBI:15377"/>
        <dbReference type="ChEBI" id="CHEBI:15378"/>
        <dbReference type="ChEBI" id="CHEBI:43474"/>
        <dbReference type="ChEBI" id="CHEBI:58280"/>
        <dbReference type="ChEBI" id="CHEBI:61402"/>
        <dbReference type="EC" id="3.6.1.73"/>
    </reaction>
</comment>
<dbReference type="GO" id="GO:0103023">
    <property type="term" value="F:ITPase activity"/>
    <property type="evidence" value="ECO:0007669"/>
    <property type="project" value="UniProtKB-EC"/>
</dbReference>
<evidence type="ECO:0000256" key="2">
    <source>
        <dbReference type="ARBA" id="ARBA00022723"/>
    </source>
</evidence>
<comment type="caution">
    <text evidence="10">Lacks conserved residue(s) required for the propagation of feature annotation.</text>
</comment>
<comment type="subunit">
    <text evidence="10">Homodimer.</text>
</comment>
<keyword evidence="2 10" id="KW-0479">Metal-binding</keyword>
<evidence type="ECO:0000256" key="4">
    <source>
        <dbReference type="ARBA" id="ARBA00022801"/>
    </source>
</evidence>
<keyword evidence="4 10" id="KW-0378">Hydrolase</keyword>
<comment type="cofactor">
    <cofactor evidence="1">
        <name>Mn(2+)</name>
        <dbReference type="ChEBI" id="CHEBI:29035"/>
    </cofactor>
</comment>
<evidence type="ECO:0000256" key="10">
    <source>
        <dbReference type="HAMAP-Rule" id="MF_00648"/>
    </source>
</evidence>
<keyword evidence="3 10" id="KW-0547">Nucleotide-binding</keyword>
<evidence type="ECO:0000313" key="13">
    <source>
        <dbReference type="Proteomes" id="UP000002593"/>
    </source>
</evidence>
<keyword evidence="6 10" id="KW-0546">Nucleotide metabolism</keyword>
<dbReference type="RefSeq" id="WP_011821638.1">
    <property type="nucleotide sequence ID" value="NC_008818.1"/>
</dbReference>
<dbReference type="EMBL" id="CP000493">
    <property type="protein sequence ID" value="ABM80320.1"/>
    <property type="molecule type" value="Genomic_DNA"/>
</dbReference>
<dbReference type="STRING" id="415426.Hbut_0454"/>
<dbReference type="FunFam" id="3.90.950.10:FF:000002">
    <property type="entry name" value="Inosine/xanthosine triphosphatase"/>
    <property type="match status" value="1"/>
</dbReference>
<dbReference type="Proteomes" id="UP000002593">
    <property type="component" value="Chromosome"/>
</dbReference>
<evidence type="ECO:0000256" key="5">
    <source>
        <dbReference type="ARBA" id="ARBA00022842"/>
    </source>
</evidence>
<dbReference type="OrthoDB" id="52857at2157"/>
<evidence type="ECO:0000313" key="12">
    <source>
        <dbReference type="EMBL" id="ABM80320.1"/>
    </source>
</evidence>
<dbReference type="HOGENOM" id="CLU_087417_0_1_2"/>
<dbReference type="GeneID" id="4782638"/>
<evidence type="ECO:0000256" key="6">
    <source>
        <dbReference type="ARBA" id="ARBA00023080"/>
    </source>
</evidence>
<dbReference type="GO" id="GO:0009117">
    <property type="term" value="P:nucleotide metabolic process"/>
    <property type="evidence" value="ECO:0007669"/>
    <property type="project" value="UniProtKB-KW"/>
</dbReference>
<dbReference type="NCBIfam" id="TIGR00258">
    <property type="entry name" value="inosine/xanthosine triphosphatase"/>
    <property type="match status" value="1"/>
</dbReference>
<evidence type="ECO:0000256" key="7">
    <source>
        <dbReference type="ARBA" id="ARBA00023211"/>
    </source>
</evidence>
<dbReference type="HAMAP" id="MF_00648">
    <property type="entry name" value="Non_canon_purine_NTPase_YjjX"/>
    <property type="match status" value="1"/>
</dbReference>
<comment type="catalytic activity">
    <reaction evidence="9 10">
        <text>XTP + H2O = XDP + phosphate + H(+)</text>
        <dbReference type="Rhea" id="RHEA:28406"/>
        <dbReference type="ChEBI" id="CHEBI:15377"/>
        <dbReference type="ChEBI" id="CHEBI:15378"/>
        <dbReference type="ChEBI" id="CHEBI:43474"/>
        <dbReference type="ChEBI" id="CHEBI:59884"/>
        <dbReference type="ChEBI" id="CHEBI:61314"/>
        <dbReference type="EC" id="3.6.1.73"/>
    </reaction>
</comment>
<dbReference type="Gene3D" id="3.90.950.10">
    <property type="match status" value="1"/>
</dbReference>
<dbReference type="eggNOG" id="arCOG01221">
    <property type="taxonomic scope" value="Archaea"/>
</dbReference>
<dbReference type="Pfam" id="PF01931">
    <property type="entry name" value="NTPase_I-T"/>
    <property type="match status" value="1"/>
</dbReference>
<gene>
    <name evidence="12" type="ordered locus">Hbut_0454</name>
</gene>
<dbReference type="InterPro" id="IPR029001">
    <property type="entry name" value="ITPase-like_fam"/>
</dbReference>